<dbReference type="RefSeq" id="WP_346044250.1">
    <property type="nucleotide sequence ID" value="NZ_BAAACP010000007.1"/>
</dbReference>
<accession>A0ABN1M3G8</accession>
<protein>
    <submittedName>
        <fullName evidence="1">Uncharacterized protein</fullName>
    </submittedName>
</protein>
<reference evidence="1 2" key="1">
    <citation type="journal article" date="2019" name="Int. J. Syst. Evol. Microbiol.">
        <title>The Global Catalogue of Microorganisms (GCM) 10K type strain sequencing project: providing services to taxonomists for standard genome sequencing and annotation.</title>
        <authorList>
            <consortium name="The Broad Institute Genomics Platform"/>
            <consortium name="The Broad Institute Genome Sequencing Center for Infectious Disease"/>
            <person name="Wu L."/>
            <person name="Ma J."/>
        </authorList>
    </citation>
    <scope>NUCLEOTIDE SEQUENCE [LARGE SCALE GENOMIC DNA]</scope>
    <source>
        <strain evidence="1 2">JCM 6486</strain>
    </source>
</reference>
<name>A0ABN1M3G8_9FIRM</name>
<keyword evidence="2" id="KW-1185">Reference proteome</keyword>
<dbReference type="Proteomes" id="UP001400965">
    <property type="component" value="Unassembled WGS sequence"/>
</dbReference>
<gene>
    <name evidence="1" type="ORF">GCM10008917_13890</name>
</gene>
<sequence>MSNKKNIHIKKEEIDNNPKVKELLKENNSTEEIANEISQNKKIADILGNRLASKNFFPPC</sequence>
<proteinExistence type="predicted"/>
<comment type="caution">
    <text evidence="1">The sequence shown here is derived from an EMBL/GenBank/DDBJ whole genome shotgun (WGS) entry which is preliminary data.</text>
</comment>
<evidence type="ECO:0000313" key="1">
    <source>
        <dbReference type="EMBL" id="GAA0863631.1"/>
    </source>
</evidence>
<organism evidence="1 2">
    <name type="scientific">Paraclostridium tenue</name>
    <dbReference type="NCBI Taxonomy" id="1737"/>
    <lineage>
        <taxon>Bacteria</taxon>
        <taxon>Bacillati</taxon>
        <taxon>Bacillota</taxon>
        <taxon>Clostridia</taxon>
        <taxon>Peptostreptococcales</taxon>
        <taxon>Peptostreptococcaceae</taxon>
        <taxon>Paraclostridium</taxon>
    </lineage>
</organism>
<dbReference type="EMBL" id="BAAACP010000007">
    <property type="protein sequence ID" value="GAA0863631.1"/>
    <property type="molecule type" value="Genomic_DNA"/>
</dbReference>
<evidence type="ECO:0000313" key="2">
    <source>
        <dbReference type="Proteomes" id="UP001400965"/>
    </source>
</evidence>